<dbReference type="SMART" id="SM00614">
    <property type="entry name" value="ZnF_BED"/>
    <property type="match status" value="1"/>
</dbReference>
<dbReference type="SUPFAM" id="SSF57667">
    <property type="entry name" value="beta-beta-alpha zinc fingers"/>
    <property type="match status" value="1"/>
</dbReference>
<dbReference type="EnsemblPlants" id="LPERR12G14130.1">
    <property type="protein sequence ID" value="LPERR12G14130.1"/>
    <property type="gene ID" value="LPERR12G14130"/>
</dbReference>
<evidence type="ECO:0000259" key="5">
    <source>
        <dbReference type="PROSITE" id="PS50808"/>
    </source>
</evidence>
<dbReference type="AlphaFoldDB" id="A0A0D9Y0U2"/>
<proteinExistence type="predicted"/>
<dbReference type="PROSITE" id="PS50808">
    <property type="entry name" value="ZF_BED"/>
    <property type="match status" value="1"/>
</dbReference>
<dbReference type="InterPro" id="IPR003656">
    <property type="entry name" value="Znf_BED"/>
</dbReference>
<dbReference type="GO" id="GO:0006357">
    <property type="term" value="P:regulation of transcription by RNA polymerase II"/>
    <property type="evidence" value="ECO:0007669"/>
    <property type="project" value="TreeGrafter"/>
</dbReference>
<evidence type="ECO:0000313" key="7">
    <source>
        <dbReference type="Proteomes" id="UP000032180"/>
    </source>
</evidence>
<name>A0A0D9Y0U2_9ORYZ</name>
<protein>
    <recommendedName>
        <fullName evidence="5">BED-type domain-containing protein</fullName>
    </recommendedName>
</protein>
<dbReference type="PANTHER" id="PTHR34396">
    <property type="entry name" value="OS03G0264950 PROTEIN-RELATED"/>
    <property type="match status" value="1"/>
</dbReference>
<keyword evidence="1" id="KW-0479">Metal-binding</keyword>
<dbReference type="InterPro" id="IPR036236">
    <property type="entry name" value="Znf_C2H2_sf"/>
</dbReference>
<evidence type="ECO:0000256" key="1">
    <source>
        <dbReference type="ARBA" id="ARBA00022723"/>
    </source>
</evidence>
<dbReference type="Pfam" id="PF02892">
    <property type="entry name" value="zf-BED"/>
    <property type="match status" value="1"/>
</dbReference>
<keyword evidence="2 4" id="KW-0863">Zinc-finger</keyword>
<dbReference type="GO" id="GO:1990837">
    <property type="term" value="F:sequence-specific double-stranded DNA binding"/>
    <property type="evidence" value="ECO:0007669"/>
    <property type="project" value="TreeGrafter"/>
</dbReference>
<sequence length="199" mass="22555">MYAIRDICRSKDGARYSGMKEVQEILGKETGRFMVCYSLLSVTPAITDKTQGRWLQQGKIHVQPSPVPMQISPFFLSDQRPTKKHKLPSNVWKYFAKIKTNDDKHKLVYAACNCCNKILKADSQKDGTKHLWDHVATCRRKHPQQYSSLELCQSMGTWDGQCISNHVIIPSNQACSNFGPMSPGFFLTGLVPNLLLNLH</sequence>
<dbReference type="Proteomes" id="UP000032180">
    <property type="component" value="Chromosome 12"/>
</dbReference>
<dbReference type="InterPro" id="IPR053031">
    <property type="entry name" value="Cuticle_assoc_protein"/>
</dbReference>
<dbReference type="PANTHER" id="PTHR34396:SF25">
    <property type="entry name" value="BOUNDARY ELEMENT ASSOCIATED FACTOR"/>
    <property type="match status" value="1"/>
</dbReference>
<organism evidence="6 7">
    <name type="scientific">Leersia perrieri</name>
    <dbReference type="NCBI Taxonomy" id="77586"/>
    <lineage>
        <taxon>Eukaryota</taxon>
        <taxon>Viridiplantae</taxon>
        <taxon>Streptophyta</taxon>
        <taxon>Embryophyta</taxon>
        <taxon>Tracheophyta</taxon>
        <taxon>Spermatophyta</taxon>
        <taxon>Magnoliopsida</taxon>
        <taxon>Liliopsida</taxon>
        <taxon>Poales</taxon>
        <taxon>Poaceae</taxon>
        <taxon>BOP clade</taxon>
        <taxon>Oryzoideae</taxon>
        <taxon>Oryzeae</taxon>
        <taxon>Oryzinae</taxon>
        <taxon>Leersia</taxon>
    </lineage>
</organism>
<feature type="domain" description="BED-type" evidence="5">
    <location>
        <begin position="86"/>
        <end position="149"/>
    </location>
</feature>
<dbReference type="GO" id="GO:0008270">
    <property type="term" value="F:zinc ion binding"/>
    <property type="evidence" value="ECO:0007669"/>
    <property type="project" value="UniProtKB-KW"/>
</dbReference>
<evidence type="ECO:0000256" key="4">
    <source>
        <dbReference type="PROSITE-ProRule" id="PRU00027"/>
    </source>
</evidence>
<accession>A0A0D9Y0U2</accession>
<evidence type="ECO:0000256" key="2">
    <source>
        <dbReference type="ARBA" id="ARBA00022771"/>
    </source>
</evidence>
<reference evidence="6" key="3">
    <citation type="submission" date="2015-04" db="UniProtKB">
        <authorList>
            <consortium name="EnsemblPlants"/>
        </authorList>
    </citation>
    <scope>IDENTIFICATION</scope>
</reference>
<keyword evidence="7" id="KW-1185">Reference proteome</keyword>
<evidence type="ECO:0000256" key="3">
    <source>
        <dbReference type="ARBA" id="ARBA00022833"/>
    </source>
</evidence>
<reference evidence="6 7" key="1">
    <citation type="submission" date="2012-08" db="EMBL/GenBank/DDBJ databases">
        <title>Oryza genome evolution.</title>
        <authorList>
            <person name="Wing R.A."/>
        </authorList>
    </citation>
    <scope>NUCLEOTIDE SEQUENCE</scope>
</reference>
<dbReference type="GO" id="GO:0005634">
    <property type="term" value="C:nucleus"/>
    <property type="evidence" value="ECO:0007669"/>
    <property type="project" value="TreeGrafter"/>
</dbReference>
<dbReference type="HOGENOM" id="CLU_1374007_0_0_1"/>
<reference evidence="7" key="2">
    <citation type="submission" date="2013-12" db="EMBL/GenBank/DDBJ databases">
        <authorList>
            <person name="Yu Y."/>
            <person name="Lee S."/>
            <person name="de Baynast K."/>
            <person name="Wissotski M."/>
            <person name="Liu L."/>
            <person name="Talag J."/>
            <person name="Goicoechea J."/>
            <person name="Angelova A."/>
            <person name="Jetty R."/>
            <person name="Kudrna D."/>
            <person name="Golser W."/>
            <person name="Rivera L."/>
            <person name="Zhang J."/>
            <person name="Wing R."/>
        </authorList>
    </citation>
    <scope>NUCLEOTIDE SEQUENCE</scope>
</reference>
<keyword evidence="3" id="KW-0862">Zinc</keyword>
<evidence type="ECO:0000313" key="6">
    <source>
        <dbReference type="EnsemblPlants" id="LPERR12G14130.1"/>
    </source>
</evidence>
<dbReference type="Gramene" id="LPERR12G14130.1">
    <property type="protein sequence ID" value="LPERR12G14130.1"/>
    <property type="gene ID" value="LPERR12G14130"/>
</dbReference>